<dbReference type="RefSeq" id="WP_012168280.1">
    <property type="nucleotide sequence ID" value="NC_009932.1"/>
</dbReference>
<feature type="compositionally biased region" description="Basic and acidic residues" evidence="1">
    <location>
        <begin position="50"/>
        <end position="66"/>
    </location>
</feature>
<dbReference type="Pfam" id="PF13699">
    <property type="entry name" value="eCIS_core"/>
    <property type="match status" value="1"/>
</dbReference>
<evidence type="ECO:0000313" key="4">
    <source>
        <dbReference type="Proteomes" id="UP000000268"/>
    </source>
</evidence>
<dbReference type="InterPro" id="IPR025295">
    <property type="entry name" value="eCIS_core_dom"/>
</dbReference>
<feature type="domain" description="eCIS core" evidence="2">
    <location>
        <begin position="168"/>
        <end position="243"/>
    </location>
</feature>
<feature type="region of interest" description="Disordered" evidence="1">
    <location>
        <begin position="392"/>
        <end position="429"/>
    </location>
</feature>
<sequence length="429" mass="47450">MKRTHAYKPEKSKSQPIPQPISSDQAQSATPVPPPLQAKTNEEGLAEWKAQQEKWERFGTPWKDKVPNPSGELVQPWIQRKLTLGQPGDKYEQEADRVASQVVQQINAPSLSQFNQGQSVQQEKELEGGMQAKSLRAAIQRRQAMTDEEASADLESAINSARGSGKSLDARLQRSMGQVMGADFSEVKVHTDTQSDQLNQSIQARAFTTGQDVFFREGAYQPGDRGGQELIAHELTHVVQQVGTGNPINSKNSQKSGTGGFTQKSLSDELIQRALWTNAPAKFRTDNGNDQIPNSEYKVGSGGYQRYAPINIHRNILNQVYHEGPRSFVYIRGETEQSIKGKAFDALWDNPWVTGKTGDEVYFNNDNQTEAKVTAYITPQEGDTVYDLNVAEDGKGSGQHVGHEVEDLGQALPTLDDSNEHAKVKKQYG</sequence>
<dbReference type="Proteomes" id="UP000000268">
    <property type="component" value="Plasmid pREB7"/>
</dbReference>
<dbReference type="EMBL" id="CP000844">
    <property type="protein sequence ID" value="ABW33211.1"/>
    <property type="molecule type" value="Genomic_DNA"/>
</dbReference>
<evidence type="ECO:0000259" key="2">
    <source>
        <dbReference type="Pfam" id="PF13699"/>
    </source>
</evidence>
<evidence type="ECO:0000256" key="1">
    <source>
        <dbReference type="SAM" id="MobiDB-lite"/>
    </source>
</evidence>
<keyword evidence="4" id="KW-1185">Reference proteome</keyword>
<dbReference type="AlphaFoldDB" id="A8ZQC5"/>
<dbReference type="eggNOG" id="COG0656">
    <property type="taxonomic scope" value="Bacteria"/>
</dbReference>
<dbReference type="HOGENOM" id="CLU_638771_0_0_3"/>
<name>A8ZQC5_ACAM1</name>
<reference evidence="3 4" key="1">
    <citation type="journal article" date="2008" name="Proc. Natl. Acad. Sci. U.S.A.">
        <title>Niche adaptation and genome expansion in the chlorophyll d-producing cyanobacterium Acaryochloris marina.</title>
        <authorList>
            <person name="Swingley W.D."/>
            <person name="Chen M."/>
            <person name="Cheung P.C."/>
            <person name="Conrad A.L."/>
            <person name="Dejesa L.C."/>
            <person name="Hao J."/>
            <person name="Honchak B.M."/>
            <person name="Karbach L.E."/>
            <person name="Kurdoglu A."/>
            <person name="Lahiri S."/>
            <person name="Mastrian S.D."/>
            <person name="Miyashita H."/>
            <person name="Page L."/>
            <person name="Ramakrishna P."/>
            <person name="Satoh S."/>
            <person name="Sattley W.M."/>
            <person name="Shimada Y."/>
            <person name="Taylor H.L."/>
            <person name="Tomo T."/>
            <person name="Tsuchiya T."/>
            <person name="Wang Z.T."/>
            <person name="Raymond J."/>
            <person name="Mimuro M."/>
            <person name="Blankenship R.E."/>
            <person name="Touchman J.W."/>
        </authorList>
    </citation>
    <scope>NUCLEOTIDE SEQUENCE [LARGE SCALE GENOMIC DNA]</scope>
    <source>
        <strain evidence="4">MBIC 11017</strain>
        <plasmid evidence="4">Plasmid pREB7</plasmid>
    </source>
</reference>
<protein>
    <recommendedName>
        <fullName evidence="2">eCIS core domain-containing protein</fullName>
    </recommendedName>
</protein>
<keyword evidence="3" id="KW-0614">Plasmid</keyword>
<organism evidence="3 4">
    <name type="scientific">Acaryochloris marina (strain MBIC 11017)</name>
    <dbReference type="NCBI Taxonomy" id="329726"/>
    <lineage>
        <taxon>Bacteria</taxon>
        <taxon>Bacillati</taxon>
        <taxon>Cyanobacteriota</taxon>
        <taxon>Cyanophyceae</taxon>
        <taxon>Acaryochloridales</taxon>
        <taxon>Acaryochloridaceae</taxon>
        <taxon>Acaryochloris</taxon>
    </lineage>
</organism>
<gene>
    <name evidence="3" type="ordered locus">AM1_G0031</name>
</gene>
<geneLocation type="plasmid" evidence="3 4">
    <name>pREB7</name>
</geneLocation>
<accession>A8ZQC5</accession>
<proteinExistence type="predicted"/>
<dbReference type="KEGG" id="amr:AM1_G0031"/>
<feature type="compositionally biased region" description="Low complexity" evidence="1">
    <location>
        <begin position="14"/>
        <end position="29"/>
    </location>
</feature>
<evidence type="ECO:0000313" key="3">
    <source>
        <dbReference type="EMBL" id="ABW33211.1"/>
    </source>
</evidence>
<feature type="region of interest" description="Disordered" evidence="1">
    <location>
        <begin position="1"/>
        <end position="74"/>
    </location>
</feature>